<dbReference type="Gene3D" id="1.10.10.10">
    <property type="entry name" value="Winged helix-like DNA-binding domain superfamily/Winged helix DNA-binding domain"/>
    <property type="match status" value="1"/>
</dbReference>
<proteinExistence type="predicted"/>
<evidence type="ECO:0000313" key="3">
    <source>
        <dbReference type="EMBL" id="MQY18686.1"/>
    </source>
</evidence>
<reference evidence="3 4" key="1">
    <citation type="submission" date="2019-10" db="EMBL/GenBank/DDBJ databases">
        <title>Nocardia macrotermitis sp. nov. and Nocardia aurantia sp. nov., isolated from the gut of fungus growing-termite Macrotermes natalensis.</title>
        <authorList>
            <person name="Benndorf R."/>
            <person name="Schwitalla J."/>
            <person name="Martin K."/>
            <person name="De Beer W."/>
            <person name="Kaster A.-K."/>
            <person name="Vollmers J."/>
            <person name="Poulsen M."/>
            <person name="Beemelmanns C."/>
        </authorList>
    </citation>
    <scope>NUCLEOTIDE SEQUENCE [LARGE SCALE GENOMIC DNA]</scope>
    <source>
        <strain evidence="3 4">RB20</strain>
    </source>
</reference>
<dbReference type="PANTHER" id="PTHR43252:SF7">
    <property type="entry name" value="TRANSCRIPTIONAL REGULATOR YQJI"/>
    <property type="match status" value="1"/>
</dbReference>
<evidence type="ECO:0000313" key="4">
    <source>
        <dbReference type="Proteomes" id="UP000438448"/>
    </source>
</evidence>
<sequence length="191" mass="21235">MSPRRPPIPGGIGPGPGRFFGQGELRLALLALIAEQPGHGYELMSRLEDRCRGAYRPSAGAVYPTLQQLEDEGLATLEITSGRKVFHITEAGRAEVDAHGETVREIWERATERGEWGMFRDPDAAEIVGPALRLFKTAVSVIVHAHGDPEVVDRVRAVLTEATGELRQLKTDVKRAHRAHHQQRRRGRRTE</sequence>
<comment type="caution">
    <text evidence="3">The sequence shown here is derived from an EMBL/GenBank/DDBJ whole genome shotgun (WGS) entry which is preliminary data.</text>
</comment>
<gene>
    <name evidence="3" type="ORF">NRB20_17650</name>
</gene>
<protein>
    <recommendedName>
        <fullName evidence="2">Transcription regulator PadR N-terminal domain-containing protein</fullName>
    </recommendedName>
</protein>
<dbReference type="EMBL" id="WEGK01000003">
    <property type="protein sequence ID" value="MQY18686.1"/>
    <property type="molecule type" value="Genomic_DNA"/>
</dbReference>
<name>A0A7K0CYX4_9NOCA</name>
<dbReference type="Proteomes" id="UP000438448">
    <property type="component" value="Unassembled WGS sequence"/>
</dbReference>
<accession>A0A7K0CYX4</accession>
<dbReference type="InterPro" id="IPR036390">
    <property type="entry name" value="WH_DNA-bd_sf"/>
</dbReference>
<evidence type="ECO:0000256" key="1">
    <source>
        <dbReference type="SAM" id="MobiDB-lite"/>
    </source>
</evidence>
<dbReference type="InterPro" id="IPR005149">
    <property type="entry name" value="Tscrpt_reg_PadR_N"/>
</dbReference>
<dbReference type="RefSeq" id="WP_153409286.1">
    <property type="nucleotide sequence ID" value="NZ_WEGK01000003.1"/>
</dbReference>
<dbReference type="SUPFAM" id="SSF46785">
    <property type="entry name" value="Winged helix' DNA-binding domain"/>
    <property type="match status" value="1"/>
</dbReference>
<dbReference type="PANTHER" id="PTHR43252">
    <property type="entry name" value="TRANSCRIPTIONAL REGULATOR YQJI"/>
    <property type="match status" value="1"/>
</dbReference>
<keyword evidence="4" id="KW-1185">Reference proteome</keyword>
<dbReference type="InterPro" id="IPR036388">
    <property type="entry name" value="WH-like_DNA-bd_sf"/>
</dbReference>
<evidence type="ECO:0000259" key="2">
    <source>
        <dbReference type="Pfam" id="PF03551"/>
    </source>
</evidence>
<organism evidence="3 4">
    <name type="scientific">Nocardia macrotermitis</name>
    <dbReference type="NCBI Taxonomy" id="2585198"/>
    <lineage>
        <taxon>Bacteria</taxon>
        <taxon>Bacillati</taxon>
        <taxon>Actinomycetota</taxon>
        <taxon>Actinomycetes</taxon>
        <taxon>Mycobacteriales</taxon>
        <taxon>Nocardiaceae</taxon>
        <taxon>Nocardia</taxon>
    </lineage>
</organism>
<dbReference type="Pfam" id="PF03551">
    <property type="entry name" value="PadR"/>
    <property type="match status" value="1"/>
</dbReference>
<dbReference type="OrthoDB" id="1683430at2"/>
<dbReference type="AlphaFoldDB" id="A0A7K0CYX4"/>
<feature type="region of interest" description="Disordered" evidence="1">
    <location>
        <begin position="172"/>
        <end position="191"/>
    </location>
</feature>
<feature type="compositionally biased region" description="Basic residues" evidence="1">
    <location>
        <begin position="175"/>
        <end position="191"/>
    </location>
</feature>
<feature type="domain" description="Transcription regulator PadR N-terminal" evidence="2">
    <location>
        <begin position="29"/>
        <end position="96"/>
    </location>
</feature>